<reference evidence="2" key="1">
    <citation type="journal article" date="2014" name="Proc. Natl. Acad. Sci. U.S.A.">
        <title>Extensive sampling of basidiomycete genomes demonstrates inadequacy of the white-rot/brown-rot paradigm for wood decay fungi.</title>
        <authorList>
            <person name="Riley R."/>
            <person name="Salamov A.A."/>
            <person name="Brown D.W."/>
            <person name="Nagy L.G."/>
            <person name="Floudas D."/>
            <person name="Held B.W."/>
            <person name="Levasseur A."/>
            <person name="Lombard V."/>
            <person name="Morin E."/>
            <person name="Otillar R."/>
            <person name="Lindquist E.A."/>
            <person name="Sun H."/>
            <person name="LaButti K.M."/>
            <person name="Schmutz J."/>
            <person name="Jabbour D."/>
            <person name="Luo H."/>
            <person name="Baker S.E."/>
            <person name="Pisabarro A.G."/>
            <person name="Walton J.D."/>
            <person name="Blanchette R.A."/>
            <person name="Henrissat B."/>
            <person name="Martin F."/>
            <person name="Cullen D."/>
            <person name="Hibbett D.S."/>
            <person name="Grigoriev I.V."/>
        </authorList>
    </citation>
    <scope>NUCLEOTIDE SEQUENCE [LARGE SCALE GENOMIC DNA]</scope>
    <source>
        <strain evidence="2">FD-172 SS1</strain>
    </source>
</reference>
<sequence length="91" mass="10457">MPTWLAKRYLTRIGNDRIWMLDRAWIRPLSLACALGLSLYTHRAGDGMSPLPVLCPTAFLPRFRLRTERNAEPVKTLKLRLPGPNTVTRTR</sequence>
<protein>
    <submittedName>
        <fullName evidence="1">Uncharacterized protein</fullName>
    </submittedName>
</protein>
<gene>
    <name evidence="1" type="ORF">BOTBODRAFT_359289</name>
</gene>
<evidence type="ECO:0000313" key="1">
    <source>
        <dbReference type="EMBL" id="KDQ14077.1"/>
    </source>
</evidence>
<dbReference type="Proteomes" id="UP000027195">
    <property type="component" value="Unassembled WGS sequence"/>
</dbReference>
<dbReference type="EMBL" id="KL198040">
    <property type="protein sequence ID" value="KDQ14077.1"/>
    <property type="molecule type" value="Genomic_DNA"/>
</dbReference>
<evidence type="ECO:0000313" key="2">
    <source>
        <dbReference type="Proteomes" id="UP000027195"/>
    </source>
</evidence>
<proteinExistence type="predicted"/>
<organism evidence="1 2">
    <name type="scientific">Botryobasidium botryosum (strain FD-172 SS1)</name>
    <dbReference type="NCBI Taxonomy" id="930990"/>
    <lineage>
        <taxon>Eukaryota</taxon>
        <taxon>Fungi</taxon>
        <taxon>Dikarya</taxon>
        <taxon>Basidiomycota</taxon>
        <taxon>Agaricomycotina</taxon>
        <taxon>Agaricomycetes</taxon>
        <taxon>Cantharellales</taxon>
        <taxon>Botryobasidiaceae</taxon>
        <taxon>Botryobasidium</taxon>
    </lineage>
</organism>
<dbReference type="HOGENOM" id="CLU_2426717_0_0_1"/>
<accession>A0A067MQA7</accession>
<name>A0A067MQA7_BOTB1</name>
<dbReference type="AlphaFoldDB" id="A0A067MQA7"/>
<dbReference type="InParanoid" id="A0A067MQA7"/>
<keyword evidence="2" id="KW-1185">Reference proteome</keyword>